<reference evidence="7 8" key="1">
    <citation type="journal article" date="2008" name="Int. J. Syst. Evol. Microbiol.">
        <title>Tessaracoccus flavescens sp. nov., isolated from marine sediment.</title>
        <authorList>
            <person name="Lee D.W."/>
            <person name="Lee S.D."/>
        </authorList>
    </citation>
    <scope>NUCLEOTIDE SEQUENCE [LARGE SCALE GENOMIC DNA]</scope>
    <source>
        <strain evidence="7 8">SST-39T</strain>
    </source>
</reference>
<dbReference type="InterPro" id="IPR050446">
    <property type="entry name" value="FAD-oxidoreductase/Apoptosis"/>
</dbReference>
<dbReference type="EMBL" id="CP019607">
    <property type="protein sequence ID" value="AQP52593.1"/>
    <property type="molecule type" value="Genomic_DNA"/>
</dbReference>
<dbReference type="PANTHER" id="PTHR43557:SF2">
    <property type="entry name" value="RIESKE DOMAIN-CONTAINING PROTEIN-RELATED"/>
    <property type="match status" value="1"/>
</dbReference>
<feature type="domain" description="Reductase C-terminal" evidence="6">
    <location>
        <begin position="322"/>
        <end position="404"/>
    </location>
</feature>
<keyword evidence="8" id="KW-1185">Reference proteome</keyword>
<dbReference type="SUPFAM" id="SSF51905">
    <property type="entry name" value="FAD/NAD(P)-binding domain"/>
    <property type="match status" value="2"/>
</dbReference>
<comment type="cofactor">
    <cofactor evidence="1">
        <name>FAD</name>
        <dbReference type="ChEBI" id="CHEBI:57692"/>
    </cofactor>
</comment>
<dbReference type="STRING" id="399497.BW733_11635"/>
<name>A0A1Q2D2T5_9ACTN</name>
<protein>
    <submittedName>
        <fullName evidence="7">FAD-dependent oxidoreductase</fullName>
    </submittedName>
</protein>
<dbReference type="InterPro" id="IPR028202">
    <property type="entry name" value="Reductase_C"/>
</dbReference>
<evidence type="ECO:0000313" key="7">
    <source>
        <dbReference type="EMBL" id="AQP52593.1"/>
    </source>
</evidence>
<dbReference type="Pfam" id="PF14759">
    <property type="entry name" value="Reductase_C"/>
    <property type="match status" value="1"/>
</dbReference>
<evidence type="ECO:0000256" key="2">
    <source>
        <dbReference type="ARBA" id="ARBA00022630"/>
    </source>
</evidence>
<dbReference type="GO" id="GO:0016651">
    <property type="term" value="F:oxidoreductase activity, acting on NAD(P)H"/>
    <property type="evidence" value="ECO:0007669"/>
    <property type="project" value="TreeGrafter"/>
</dbReference>
<dbReference type="OrthoDB" id="3568330at2"/>
<evidence type="ECO:0000313" key="8">
    <source>
        <dbReference type="Proteomes" id="UP000188235"/>
    </source>
</evidence>
<dbReference type="InterPro" id="IPR036188">
    <property type="entry name" value="FAD/NAD-bd_sf"/>
</dbReference>
<dbReference type="InterPro" id="IPR016156">
    <property type="entry name" value="FAD/NAD-linked_Rdtase_dimer_sf"/>
</dbReference>
<dbReference type="Gene3D" id="3.30.390.30">
    <property type="match status" value="1"/>
</dbReference>
<dbReference type="Proteomes" id="UP000188235">
    <property type="component" value="Chromosome"/>
</dbReference>
<evidence type="ECO:0000256" key="1">
    <source>
        <dbReference type="ARBA" id="ARBA00001974"/>
    </source>
</evidence>
<evidence type="ECO:0000259" key="5">
    <source>
        <dbReference type="Pfam" id="PF07992"/>
    </source>
</evidence>
<feature type="domain" description="FAD/NAD(P)-binding" evidence="5">
    <location>
        <begin position="4"/>
        <end position="302"/>
    </location>
</feature>
<proteinExistence type="predicted"/>
<dbReference type="PRINTS" id="PR00411">
    <property type="entry name" value="PNDRDTASEI"/>
</dbReference>
<gene>
    <name evidence="7" type="ORF">BW733_11635</name>
</gene>
<evidence type="ECO:0000259" key="6">
    <source>
        <dbReference type="Pfam" id="PF14759"/>
    </source>
</evidence>
<dbReference type="Pfam" id="PF07992">
    <property type="entry name" value="Pyr_redox_2"/>
    <property type="match status" value="1"/>
</dbReference>
<evidence type="ECO:0000256" key="3">
    <source>
        <dbReference type="ARBA" id="ARBA00022827"/>
    </source>
</evidence>
<dbReference type="InterPro" id="IPR023753">
    <property type="entry name" value="FAD/NAD-binding_dom"/>
</dbReference>
<dbReference type="Gene3D" id="3.50.50.60">
    <property type="entry name" value="FAD/NAD(P)-binding domain"/>
    <property type="match status" value="2"/>
</dbReference>
<sequence length="407" mass="43732">MKKTYVVVGGGLAGARSVEELRDLDGEARIVLVGGERSLPYERPPLSKDYLLGDKQLAEFTPLDAAWFSDNQVEPMLGILATGIDSGDQIVHLSDGTSLRYDGLVLATGSRPRSLDLPGTGRPGVQTLRTVEESDQLREALKAKTPIVIYGGGWIGLEVAAAARHYDAPVTVVVRGDKILTQLGDEIGDRFLAVHRDHGVEFIFNTEIASIDGEGDSGKVTGVTLDDGRTIKAGHVLLAVGAEPRLELARHAGLDIDGGVLADDTLITSDPHIVAVGDIVNAENSWVGGRVRVEHWATALNQPPVAARTLVGDDAHFDSPPYFFTDQYEVGMEFRGQIPEEYTLIQRGEGEEYLVFWLNPEGVVRATMNVNIWDQGDALDALLAEGRPVDAADLADPGKPLDSLSDG</sequence>
<keyword evidence="3" id="KW-0274">FAD</keyword>
<accession>A0A1Q2D2T5</accession>
<dbReference type="KEGG" id="tfa:BW733_11635"/>
<keyword evidence="2" id="KW-0285">Flavoprotein</keyword>
<evidence type="ECO:0000256" key="4">
    <source>
        <dbReference type="ARBA" id="ARBA00023002"/>
    </source>
</evidence>
<dbReference type="PRINTS" id="PR00368">
    <property type="entry name" value="FADPNR"/>
</dbReference>
<dbReference type="GO" id="GO:0005737">
    <property type="term" value="C:cytoplasm"/>
    <property type="evidence" value="ECO:0007669"/>
    <property type="project" value="TreeGrafter"/>
</dbReference>
<keyword evidence="4" id="KW-0560">Oxidoreductase</keyword>
<organism evidence="7 8">
    <name type="scientific">Tessaracoccus flavescens</name>
    <dbReference type="NCBI Taxonomy" id="399497"/>
    <lineage>
        <taxon>Bacteria</taxon>
        <taxon>Bacillati</taxon>
        <taxon>Actinomycetota</taxon>
        <taxon>Actinomycetes</taxon>
        <taxon>Propionibacteriales</taxon>
        <taxon>Propionibacteriaceae</taxon>
        <taxon>Tessaracoccus</taxon>
    </lineage>
</organism>
<dbReference type="AlphaFoldDB" id="A0A1Q2D2T5"/>
<dbReference type="SUPFAM" id="SSF55424">
    <property type="entry name" value="FAD/NAD-linked reductases, dimerisation (C-terminal) domain"/>
    <property type="match status" value="1"/>
</dbReference>
<dbReference type="PANTHER" id="PTHR43557">
    <property type="entry name" value="APOPTOSIS-INDUCING FACTOR 1"/>
    <property type="match status" value="1"/>
</dbReference>